<keyword evidence="5" id="KW-1185">Reference proteome</keyword>
<gene>
    <name evidence="4" type="ORF">QLV_13</name>
</gene>
<name>A0A0R5K6B7_9VIRU</name>
<dbReference type="EMBL" id="KJ854379">
    <property type="protein sequence ID" value="AIF72179.1"/>
    <property type="molecule type" value="Genomic_DNA"/>
</dbReference>
<dbReference type="GO" id="GO:0032259">
    <property type="term" value="P:methylation"/>
    <property type="evidence" value="ECO:0007669"/>
    <property type="project" value="UniProtKB-KW"/>
</dbReference>
<reference evidence="4 5" key="1">
    <citation type="submission" date="2014-05" db="EMBL/GenBank/DDBJ databases">
        <title>Virophage diversity revealed in metagenomes of freshwater ecosystems.</title>
        <authorList>
            <person name="Oh S."/>
        </authorList>
    </citation>
    <scope>NUCLEOTIDE SEQUENCE [LARGE SCALE GENOMIC DNA]</scope>
</reference>
<dbReference type="Gene3D" id="3.40.50.150">
    <property type="entry name" value="Vaccinia Virus protein VP39"/>
    <property type="match status" value="2"/>
</dbReference>
<dbReference type="InterPro" id="IPR012327">
    <property type="entry name" value="MeTrfase_D12"/>
</dbReference>
<evidence type="ECO:0000256" key="3">
    <source>
        <dbReference type="ARBA" id="ARBA00022691"/>
    </source>
</evidence>
<dbReference type="GO" id="GO:0009307">
    <property type="term" value="P:DNA restriction-modification system"/>
    <property type="evidence" value="ECO:0007669"/>
    <property type="project" value="InterPro"/>
</dbReference>
<evidence type="ECO:0000256" key="2">
    <source>
        <dbReference type="ARBA" id="ARBA00022679"/>
    </source>
</evidence>
<keyword evidence="2" id="KW-0808">Transferase</keyword>
<dbReference type="GO" id="GO:0009007">
    <property type="term" value="F:site-specific DNA-methyltransferase (adenine-specific) activity"/>
    <property type="evidence" value="ECO:0007669"/>
    <property type="project" value="UniProtKB-EC"/>
</dbReference>
<keyword evidence="1" id="KW-0489">Methyltransferase</keyword>
<dbReference type="SUPFAM" id="SSF53335">
    <property type="entry name" value="S-adenosyl-L-methionine-dependent methyltransferases"/>
    <property type="match status" value="1"/>
</dbReference>
<dbReference type="Proteomes" id="UP000247257">
    <property type="component" value="Segment"/>
</dbReference>
<dbReference type="PRINTS" id="PR00505">
    <property type="entry name" value="D12N6MTFRASE"/>
</dbReference>
<dbReference type="GO" id="GO:1904047">
    <property type="term" value="F:S-adenosyl-L-methionine binding"/>
    <property type="evidence" value="ECO:0007669"/>
    <property type="project" value="TreeGrafter"/>
</dbReference>
<evidence type="ECO:0000313" key="4">
    <source>
        <dbReference type="EMBL" id="AIF72179.1"/>
    </source>
</evidence>
<dbReference type="PANTHER" id="PTHR30481">
    <property type="entry name" value="DNA ADENINE METHYLASE"/>
    <property type="match status" value="1"/>
</dbReference>
<dbReference type="GO" id="GO:0006298">
    <property type="term" value="P:mismatch repair"/>
    <property type="evidence" value="ECO:0007669"/>
    <property type="project" value="TreeGrafter"/>
</dbReference>
<evidence type="ECO:0000313" key="5">
    <source>
        <dbReference type="Proteomes" id="UP000247257"/>
    </source>
</evidence>
<organism evidence="4 5">
    <name type="scientific">Qinghai Lake virophage</name>
    <dbReference type="NCBI Taxonomy" id="1516115"/>
    <lineage>
        <taxon>Viruses</taxon>
        <taxon>Varidnaviria</taxon>
        <taxon>Bamfordvirae</taxon>
        <taxon>Preplasmiviricota</taxon>
        <taxon>Polisuviricotina</taxon>
        <taxon>Virophaviricetes</taxon>
        <taxon>Priklausovirales</taxon>
        <taxon>Omnilimnoviroviridae</taxon>
        <taxon>Panaquavirovirus</taxon>
        <taxon>Panaquavirovirus qinghaense</taxon>
    </lineage>
</organism>
<accession>A0A0R5K6B7</accession>
<proteinExistence type="predicted"/>
<evidence type="ECO:0008006" key="6">
    <source>
        <dbReference type="Google" id="ProtNLM"/>
    </source>
</evidence>
<keyword evidence="3" id="KW-0949">S-adenosyl-L-methionine</keyword>
<dbReference type="InterPro" id="IPR029063">
    <property type="entry name" value="SAM-dependent_MTases_sf"/>
</dbReference>
<dbReference type="Pfam" id="PF02086">
    <property type="entry name" value="MethyltransfD12"/>
    <property type="match status" value="1"/>
</dbReference>
<evidence type="ECO:0000256" key="1">
    <source>
        <dbReference type="ARBA" id="ARBA00022603"/>
    </source>
</evidence>
<dbReference type="GO" id="GO:0043565">
    <property type="term" value="F:sequence-specific DNA binding"/>
    <property type="evidence" value="ECO:0007669"/>
    <property type="project" value="TreeGrafter"/>
</dbReference>
<protein>
    <recommendedName>
        <fullName evidence="6">DNA adenine methylase</fullName>
    </recommendedName>
</protein>
<sequence length="784" mass="90316">MQQQGLEEAQVQIPQVQIPQNFLQELARIRELARTREREERIRRRQARIREQMRGGGAGASTQQNRLSNEEIDSIIQLLNTNSIPRIERLEIISFLGRIPDEERSMEENSLMSGLLMYEASNLFNRMLNTRPETPDTEPESEDEQEGAGMMGAGLYADDMKDLLDASYDKRNYDVGDYKIDHDLSDPRVKVYTNEKTGKVLSVHRGSADWRDWLDNYKLVTRGEMKSSNTYKEHKKKQDAINKKYGIENQILLGHSRAGKYVEELNKEKGNKYGETLTYNKATNWTDIGRNNPNNQTDIRVSNDPVSALRFLQKGKNKVTIKNKGFNPFKAHGTGKLSFLGKKLIGKGFNPKKMRVKDMRDFLRDHHKVNGMRKAYGKVPKKQLVEEIKTLEGGYCGCEGGNVEEQRTEDEVGEELNNLRRELESNYRGLDTLPRERRDEILSEYTNRLLGLYDDAFKYRANPKVRNDYNIISFRLSFNDMEAGREYIDSPHSSDDEGEDEDVMEAGAIETHLKPFFCRIGSKRVILNEILKEIPQHVKYVEPFVGGGSVFWNRPPSIRSVINDVDKCLIEGYKLIKKASSDINKYPFPFTEKEYAELRRIDYKRNPKHPTTKKYIKKMQDFVDSKGGSTEKQLLKILYKFCNTFGSKGVGIIYRLERGITKIKNMDEYKHRLKDTSILSDDYKQVIKEHDDKDTFFFLDPPYEGSEKLYKKGELNLEELRKTADGIKGKFLLTLNDSPKVRKAFNGYKIKKIKVAGGAGHGGNQGGIIGIGQKERNELFISNY</sequence>